<dbReference type="Gene3D" id="3.40.50.300">
    <property type="entry name" value="P-loop containing nucleotide triphosphate hydrolases"/>
    <property type="match status" value="1"/>
</dbReference>
<dbReference type="RefSeq" id="WP_060913815.1">
    <property type="nucleotide sequence ID" value="NZ_KQ959936.1"/>
</dbReference>
<dbReference type="Proteomes" id="UP000070355">
    <property type="component" value="Unassembled WGS sequence"/>
</dbReference>
<dbReference type="InterPro" id="IPR003959">
    <property type="entry name" value="ATPase_AAA_core"/>
</dbReference>
<reference evidence="6" key="1">
    <citation type="submission" date="2016-01" db="EMBL/GenBank/DDBJ databases">
        <authorList>
            <person name="Mitreva M."/>
            <person name="Pepin K.H."/>
            <person name="Mihindukulasuriya K.A."/>
            <person name="Fulton R."/>
            <person name="Fronick C."/>
            <person name="O'Laughlin M."/>
            <person name="Miner T."/>
            <person name="Herter B."/>
            <person name="Rosa B.A."/>
            <person name="Cordes M."/>
            <person name="Tomlinson C."/>
            <person name="Wollam A."/>
            <person name="Palsikar V.B."/>
            <person name="Mardis E.R."/>
            <person name="Wilson R.K."/>
        </authorList>
    </citation>
    <scope>NUCLEOTIDE SEQUENCE [LARGE SCALE GENOMIC DNA]</scope>
    <source>
        <strain evidence="6">DNF01167</strain>
    </source>
</reference>
<dbReference type="STRING" id="1379.HMPREF3186_00543"/>
<keyword evidence="2" id="KW-0547">Nucleotide-binding</keyword>
<proteinExistence type="inferred from homology"/>
<dbReference type="Pfam" id="PF16193">
    <property type="entry name" value="AAA_assoc_2"/>
    <property type="match status" value="1"/>
</dbReference>
<dbReference type="GO" id="GO:0016887">
    <property type="term" value="F:ATP hydrolysis activity"/>
    <property type="evidence" value="ECO:0007669"/>
    <property type="project" value="InterPro"/>
</dbReference>
<dbReference type="FunFam" id="1.10.3710.10:FF:000003">
    <property type="entry name" value="ATPase, AAA family protein"/>
    <property type="match status" value="1"/>
</dbReference>
<comment type="similarity">
    <text evidence="1">Belongs to the AAA ATPase family. RarA/MGS1/WRNIP1 subfamily.</text>
</comment>
<dbReference type="InterPro" id="IPR027417">
    <property type="entry name" value="P-loop_NTPase"/>
</dbReference>
<gene>
    <name evidence="5" type="ORF">HMPREF3186_00543</name>
</gene>
<evidence type="ECO:0000256" key="3">
    <source>
        <dbReference type="ARBA" id="ARBA00022840"/>
    </source>
</evidence>
<dbReference type="SUPFAM" id="SSF52540">
    <property type="entry name" value="P-loop containing nucleoside triphosphate hydrolases"/>
    <property type="match status" value="1"/>
</dbReference>
<dbReference type="Pfam" id="PF12002">
    <property type="entry name" value="MgsA_C"/>
    <property type="match status" value="1"/>
</dbReference>
<dbReference type="AlphaFoldDB" id="A0A134A2P2"/>
<dbReference type="GO" id="GO:0005524">
    <property type="term" value="F:ATP binding"/>
    <property type="evidence" value="ECO:0007669"/>
    <property type="project" value="UniProtKB-KW"/>
</dbReference>
<dbReference type="Gene3D" id="1.10.3710.10">
    <property type="entry name" value="DNA polymerase III clamp loader subunits, C-terminal domain"/>
    <property type="match status" value="1"/>
</dbReference>
<organism evidence="5 6">
    <name type="scientific">Gemella haemolysans</name>
    <dbReference type="NCBI Taxonomy" id="1379"/>
    <lineage>
        <taxon>Bacteria</taxon>
        <taxon>Bacillati</taxon>
        <taxon>Bacillota</taxon>
        <taxon>Bacilli</taxon>
        <taxon>Bacillales</taxon>
        <taxon>Gemellaceae</taxon>
        <taxon>Gemella</taxon>
    </lineage>
</organism>
<dbReference type="GO" id="GO:0006261">
    <property type="term" value="P:DNA-templated DNA replication"/>
    <property type="evidence" value="ECO:0007669"/>
    <property type="project" value="TreeGrafter"/>
</dbReference>
<dbReference type="CDD" id="cd00009">
    <property type="entry name" value="AAA"/>
    <property type="match status" value="1"/>
</dbReference>
<dbReference type="SMART" id="SM00382">
    <property type="entry name" value="AAA"/>
    <property type="match status" value="1"/>
</dbReference>
<evidence type="ECO:0000259" key="4">
    <source>
        <dbReference type="SMART" id="SM00382"/>
    </source>
</evidence>
<evidence type="ECO:0000256" key="1">
    <source>
        <dbReference type="ARBA" id="ARBA00008959"/>
    </source>
</evidence>
<dbReference type="GO" id="GO:0017116">
    <property type="term" value="F:single-stranded DNA helicase activity"/>
    <property type="evidence" value="ECO:0007669"/>
    <property type="project" value="TreeGrafter"/>
</dbReference>
<dbReference type="Gene3D" id="1.20.272.10">
    <property type="match status" value="1"/>
</dbReference>
<accession>A0A134A2P2</accession>
<comment type="caution">
    <text evidence="5">The sequence shown here is derived from an EMBL/GenBank/DDBJ whole genome shotgun (WGS) entry which is preliminary data.</text>
</comment>
<dbReference type="FunFam" id="1.20.272.10:FF:000001">
    <property type="entry name" value="Putative AAA family ATPase"/>
    <property type="match status" value="1"/>
</dbReference>
<dbReference type="GO" id="GO:0008047">
    <property type="term" value="F:enzyme activator activity"/>
    <property type="evidence" value="ECO:0007669"/>
    <property type="project" value="TreeGrafter"/>
</dbReference>
<dbReference type="InterPro" id="IPR051314">
    <property type="entry name" value="AAA_ATPase_RarA/MGS1/WRNIP1"/>
</dbReference>
<dbReference type="InterPro" id="IPR021886">
    <property type="entry name" value="MgsA_C"/>
</dbReference>
<evidence type="ECO:0000313" key="5">
    <source>
        <dbReference type="EMBL" id="KXB61977.1"/>
    </source>
</evidence>
<dbReference type="InterPro" id="IPR008921">
    <property type="entry name" value="DNA_pol3_clamp-load_cplx_C"/>
</dbReference>
<evidence type="ECO:0000256" key="2">
    <source>
        <dbReference type="ARBA" id="ARBA00022741"/>
    </source>
</evidence>
<dbReference type="PANTHER" id="PTHR13779">
    <property type="entry name" value="WERNER HELICASE-INTERACTING PROTEIN 1 FAMILY MEMBER"/>
    <property type="match status" value="1"/>
</dbReference>
<evidence type="ECO:0000313" key="6">
    <source>
        <dbReference type="Proteomes" id="UP000070355"/>
    </source>
</evidence>
<dbReference type="GO" id="GO:0000731">
    <property type="term" value="P:DNA synthesis involved in DNA repair"/>
    <property type="evidence" value="ECO:0007669"/>
    <property type="project" value="TreeGrafter"/>
</dbReference>
<protein>
    <submittedName>
        <fullName evidence="5">ATPase, AAA family</fullName>
    </submittedName>
</protein>
<dbReference type="InterPro" id="IPR032423">
    <property type="entry name" value="AAA_assoc_2"/>
</dbReference>
<dbReference type="Gene3D" id="1.10.8.60">
    <property type="match status" value="1"/>
</dbReference>
<dbReference type="InterPro" id="IPR003593">
    <property type="entry name" value="AAA+_ATPase"/>
</dbReference>
<keyword evidence="3" id="KW-0067">ATP-binding</keyword>
<dbReference type="EMBL" id="LSDC01000030">
    <property type="protein sequence ID" value="KXB61977.1"/>
    <property type="molecule type" value="Genomic_DNA"/>
</dbReference>
<dbReference type="OrthoDB" id="9778364at2"/>
<sequence>METLINKLRPSRIDDIISQHHLIGDGKVLTKIVESKKMFSFILYGPPGTGKTSIANALANELDYKFKILNAVNCTKKDLTAVIEESKRFKKVILLLDEFHRLTKPMQDILLPEIEFDNIYVIGCTTNNPYHTVNPAIRSRLIIFELQQVSNDDIYEYLKKISNNKEIFPKDLKIEDDVFKTIALNSSGDLRFSLNTFEILYNLSNEGEIVTKDKLLNLSLGKFKAYDKDGDAFYDIISAFQKSIRGSDVDASLYYLALLIDSGDLDTIYRRMSVIAYEDIGLANPNIGPFVHAAIESAKMLGLPEARIPLANAVIQLALSLKSNSAYMAIDNALHETKTNPKFIIPDHLRDAHYYGADKLNRGVGYQYPHSHPTGYIKQQYLPDNLVGRTFYTPKTNNKNEQNLAQYKKFIDNVK</sequence>
<dbReference type="GO" id="GO:0003677">
    <property type="term" value="F:DNA binding"/>
    <property type="evidence" value="ECO:0007669"/>
    <property type="project" value="InterPro"/>
</dbReference>
<dbReference type="PATRIC" id="fig|1379.3.peg.540"/>
<dbReference type="Pfam" id="PF00004">
    <property type="entry name" value="AAA"/>
    <property type="match status" value="1"/>
</dbReference>
<dbReference type="PANTHER" id="PTHR13779:SF7">
    <property type="entry name" value="ATPASE WRNIP1"/>
    <property type="match status" value="1"/>
</dbReference>
<dbReference type="SUPFAM" id="SSF48019">
    <property type="entry name" value="post-AAA+ oligomerization domain-like"/>
    <property type="match status" value="1"/>
</dbReference>
<name>A0A134A2P2_9BACL</name>
<feature type="domain" description="AAA+ ATPase" evidence="4">
    <location>
        <begin position="37"/>
        <end position="149"/>
    </location>
</feature>